<dbReference type="SUPFAM" id="SSF48008">
    <property type="entry name" value="GntR ligand-binding domain-like"/>
    <property type="match status" value="1"/>
</dbReference>
<dbReference type="PRINTS" id="PR00035">
    <property type="entry name" value="HTHGNTR"/>
</dbReference>
<dbReference type="Gene3D" id="1.10.10.10">
    <property type="entry name" value="Winged helix-like DNA-binding domain superfamily/Winged helix DNA-binding domain"/>
    <property type="match status" value="1"/>
</dbReference>
<proteinExistence type="predicted"/>
<dbReference type="GO" id="GO:0003700">
    <property type="term" value="F:DNA-binding transcription factor activity"/>
    <property type="evidence" value="ECO:0007669"/>
    <property type="project" value="InterPro"/>
</dbReference>
<keyword evidence="9" id="KW-1185">Reference proteome</keyword>
<dbReference type="GO" id="GO:0003677">
    <property type="term" value="F:DNA binding"/>
    <property type="evidence" value="ECO:0007669"/>
    <property type="project" value="UniProtKB-KW"/>
</dbReference>
<comment type="function">
    <text evidence="5">Transcriptional repressor for the pyruvate dehydrogenase complex genes aceEF and lpd.</text>
</comment>
<sequence length="256" mass="28155">MQGTIKPAKLADAIAEHLEKLILEGILRPGEKLLPERDLAVKLDVSRPSLRDALAKLEERGLLITGRNGTFIARFLSKISDPLATLLQDNPAATFDYLEFRHSIEAEAAALAARRATDLDRAAIRAIVERMRSAHSKDDSSEEAEADAELHLAVYEAAHNLVMLHIMRTLSELLRSDVFYNRADLYSRPGVRDLLLQQHLAIAEAVLSGDAGAARAAAGAHVQFTLRTLRDIRDSNARLEVSLRRIGRSDLIDSAG</sequence>
<dbReference type="InterPro" id="IPR008920">
    <property type="entry name" value="TF_FadR/GntR_C"/>
</dbReference>
<dbReference type="Gene3D" id="1.20.120.530">
    <property type="entry name" value="GntR ligand-binding domain-like"/>
    <property type="match status" value="1"/>
</dbReference>
<reference evidence="9" key="1">
    <citation type="submission" date="2018-05" db="EMBL/GenBank/DDBJ databases">
        <title>Azospirillum thermophila sp. nov., a novel isolated from hot spring.</title>
        <authorList>
            <person name="Zhao Z."/>
        </authorList>
    </citation>
    <scope>NUCLEOTIDE SEQUENCE [LARGE SCALE GENOMIC DNA]</scope>
    <source>
        <strain evidence="9">CFH 70021</strain>
    </source>
</reference>
<dbReference type="Pfam" id="PF00392">
    <property type="entry name" value="GntR"/>
    <property type="match status" value="1"/>
</dbReference>
<evidence type="ECO:0000256" key="6">
    <source>
        <dbReference type="ARBA" id="ARBA00039592"/>
    </source>
</evidence>
<dbReference type="InterPro" id="IPR000524">
    <property type="entry name" value="Tscrpt_reg_HTH_GntR"/>
</dbReference>
<keyword evidence="4" id="KW-0804">Transcription</keyword>
<dbReference type="PANTHER" id="PTHR43537">
    <property type="entry name" value="TRANSCRIPTIONAL REGULATOR, GNTR FAMILY"/>
    <property type="match status" value="1"/>
</dbReference>
<dbReference type="SMART" id="SM00345">
    <property type="entry name" value="HTH_GNTR"/>
    <property type="match status" value="1"/>
</dbReference>
<dbReference type="InterPro" id="IPR036388">
    <property type="entry name" value="WH-like_DNA-bd_sf"/>
</dbReference>
<name>A0A2S2CMQ1_9PROT</name>
<evidence type="ECO:0000256" key="4">
    <source>
        <dbReference type="ARBA" id="ARBA00023163"/>
    </source>
</evidence>
<evidence type="ECO:0000259" key="7">
    <source>
        <dbReference type="PROSITE" id="PS50949"/>
    </source>
</evidence>
<dbReference type="Pfam" id="PF07729">
    <property type="entry name" value="FCD"/>
    <property type="match status" value="1"/>
</dbReference>
<dbReference type="SMART" id="SM00895">
    <property type="entry name" value="FCD"/>
    <property type="match status" value="1"/>
</dbReference>
<dbReference type="PROSITE" id="PS50949">
    <property type="entry name" value="HTH_GNTR"/>
    <property type="match status" value="1"/>
</dbReference>
<dbReference type="AlphaFoldDB" id="A0A2S2CMQ1"/>
<evidence type="ECO:0000256" key="2">
    <source>
        <dbReference type="ARBA" id="ARBA00023015"/>
    </source>
</evidence>
<gene>
    <name evidence="8" type="ORF">DEW08_05750</name>
</gene>
<organism evidence="8 9">
    <name type="scientific">Azospirillum thermophilum</name>
    <dbReference type="NCBI Taxonomy" id="2202148"/>
    <lineage>
        <taxon>Bacteria</taxon>
        <taxon>Pseudomonadati</taxon>
        <taxon>Pseudomonadota</taxon>
        <taxon>Alphaproteobacteria</taxon>
        <taxon>Rhodospirillales</taxon>
        <taxon>Azospirillaceae</taxon>
        <taxon>Azospirillum</taxon>
    </lineage>
</organism>
<dbReference type="CDD" id="cd07377">
    <property type="entry name" value="WHTH_GntR"/>
    <property type="match status" value="1"/>
</dbReference>
<dbReference type="RefSeq" id="WP_109325152.1">
    <property type="nucleotide sequence ID" value="NZ_CP029352.1"/>
</dbReference>
<dbReference type="InterPro" id="IPR036390">
    <property type="entry name" value="WH_DNA-bd_sf"/>
</dbReference>
<keyword evidence="2" id="KW-0805">Transcription regulation</keyword>
<dbReference type="InterPro" id="IPR011711">
    <property type="entry name" value="GntR_C"/>
</dbReference>
<evidence type="ECO:0000256" key="3">
    <source>
        <dbReference type="ARBA" id="ARBA00023125"/>
    </source>
</evidence>
<evidence type="ECO:0000313" key="8">
    <source>
        <dbReference type="EMBL" id="AWK85736.1"/>
    </source>
</evidence>
<feature type="domain" description="HTH gntR-type" evidence="7">
    <location>
        <begin position="8"/>
        <end position="75"/>
    </location>
</feature>
<dbReference type="PANTHER" id="PTHR43537:SF34">
    <property type="entry name" value="PYRUVATE DEHYDROGENASE COMPLEX REPRESSOR"/>
    <property type="match status" value="1"/>
</dbReference>
<keyword evidence="1" id="KW-0678">Repressor</keyword>
<dbReference type="SUPFAM" id="SSF46785">
    <property type="entry name" value="Winged helix' DNA-binding domain"/>
    <property type="match status" value="1"/>
</dbReference>
<dbReference type="OrthoDB" id="5450856at2"/>
<dbReference type="KEGG" id="azz:DEW08_05750"/>
<dbReference type="EMBL" id="CP029352">
    <property type="protein sequence ID" value="AWK85736.1"/>
    <property type="molecule type" value="Genomic_DNA"/>
</dbReference>
<evidence type="ECO:0000313" key="9">
    <source>
        <dbReference type="Proteomes" id="UP000245629"/>
    </source>
</evidence>
<keyword evidence="3" id="KW-0238">DNA-binding</keyword>
<protein>
    <recommendedName>
        <fullName evidence="6">Pyruvate dehydrogenase complex repressor</fullName>
    </recommendedName>
</protein>
<evidence type="ECO:0000256" key="1">
    <source>
        <dbReference type="ARBA" id="ARBA00022491"/>
    </source>
</evidence>
<accession>A0A2S2CMQ1</accession>
<evidence type="ECO:0000256" key="5">
    <source>
        <dbReference type="ARBA" id="ARBA00037357"/>
    </source>
</evidence>
<dbReference type="Proteomes" id="UP000245629">
    <property type="component" value="Chromosome 1"/>
</dbReference>